<dbReference type="EMBL" id="FJUX01000101">
    <property type="protein sequence ID" value="CZT08024.1"/>
    <property type="molecule type" value="Genomic_DNA"/>
</dbReference>
<accession>A0A1E1LC86</accession>
<dbReference type="Pfam" id="PF01636">
    <property type="entry name" value="APH"/>
    <property type="match status" value="1"/>
</dbReference>
<dbReference type="SUPFAM" id="SSF56112">
    <property type="entry name" value="Protein kinase-like (PK-like)"/>
    <property type="match status" value="1"/>
</dbReference>
<protein>
    <recommendedName>
        <fullName evidence="1">Aminoglycoside phosphotransferase domain-containing protein</fullName>
    </recommendedName>
</protein>
<evidence type="ECO:0000313" key="3">
    <source>
        <dbReference type="Proteomes" id="UP000178912"/>
    </source>
</evidence>
<proteinExistence type="predicted"/>
<dbReference type="InterPro" id="IPR011009">
    <property type="entry name" value="Kinase-like_dom_sf"/>
</dbReference>
<dbReference type="PANTHER" id="PTHR21310:SF15">
    <property type="entry name" value="AMINOGLYCOSIDE PHOSPHOTRANSFERASE DOMAIN-CONTAINING PROTEIN"/>
    <property type="match status" value="1"/>
</dbReference>
<organism evidence="2 3">
    <name type="scientific">Rhynchosporium agropyri</name>
    <dbReference type="NCBI Taxonomy" id="914238"/>
    <lineage>
        <taxon>Eukaryota</taxon>
        <taxon>Fungi</taxon>
        <taxon>Dikarya</taxon>
        <taxon>Ascomycota</taxon>
        <taxon>Pezizomycotina</taxon>
        <taxon>Leotiomycetes</taxon>
        <taxon>Helotiales</taxon>
        <taxon>Ploettnerulaceae</taxon>
        <taxon>Rhynchosporium</taxon>
    </lineage>
</organism>
<dbReference type="InterPro" id="IPR051678">
    <property type="entry name" value="AGP_Transferase"/>
</dbReference>
<feature type="domain" description="Aminoglycoside phosphotransferase" evidence="1">
    <location>
        <begin position="34"/>
        <end position="195"/>
    </location>
</feature>
<dbReference type="PANTHER" id="PTHR21310">
    <property type="entry name" value="AMINOGLYCOSIDE PHOSPHOTRANSFERASE-RELATED-RELATED"/>
    <property type="match status" value="1"/>
</dbReference>
<dbReference type="OrthoDB" id="8300194at2759"/>
<reference evidence="3" key="1">
    <citation type="submission" date="2016-03" db="EMBL/GenBank/DDBJ databases">
        <authorList>
            <person name="Guldener U."/>
        </authorList>
    </citation>
    <scope>NUCLEOTIDE SEQUENCE [LARGE SCALE GENOMIC DNA]</scope>
    <source>
        <strain evidence="3">04CH-RAC-A.6.1</strain>
    </source>
</reference>
<dbReference type="Proteomes" id="UP000178912">
    <property type="component" value="Unassembled WGS sequence"/>
</dbReference>
<evidence type="ECO:0000313" key="2">
    <source>
        <dbReference type="EMBL" id="CZT08024.1"/>
    </source>
</evidence>
<dbReference type="Gene3D" id="3.90.1200.10">
    <property type="match status" value="1"/>
</dbReference>
<keyword evidence="3" id="KW-1185">Reference proteome</keyword>
<gene>
    <name evidence="2" type="ORF">RAG0_13259</name>
</gene>
<sequence length="222" mass="25085">MSKWVVKINASIVVKFAPNINVKPLGAFSIGTCNYLFMSYIEGDSLASHWNHLSLSLKSSIQSQLEDILQCLRKLPLPSKYLGSGEPPLCKDLRRHTRTSKRSISNEQEFRDFIMSSQREQNPVYHDLLTSVLSTNHAIVMTYGDLRAENIIVSQAGSDAIEITGLVDWELSGAYPEYWEYVKALAGVTWSLSDWYSYLPVATIGKHDLAWVQECLIDRLVL</sequence>
<name>A0A1E1LC86_9HELO</name>
<evidence type="ECO:0000259" key="1">
    <source>
        <dbReference type="Pfam" id="PF01636"/>
    </source>
</evidence>
<dbReference type="InterPro" id="IPR002575">
    <property type="entry name" value="Aminoglycoside_PTrfase"/>
</dbReference>
<dbReference type="AlphaFoldDB" id="A0A1E1LC86"/>